<keyword evidence="1" id="KW-1133">Transmembrane helix</keyword>
<keyword evidence="1" id="KW-0812">Transmembrane</keyword>
<accession>A0A915PVY5</accession>
<protein>
    <submittedName>
        <fullName evidence="3">Uncharacterized protein</fullName>
    </submittedName>
</protein>
<evidence type="ECO:0000313" key="2">
    <source>
        <dbReference type="Proteomes" id="UP000887581"/>
    </source>
</evidence>
<feature type="transmembrane region" description="Helical" evidence="1">
    <location>
        <begin position="29"/>
        <end position="50"/>
    </location>
</feature>
<organism evidence="2 3">
    <name type="scientific">Setaria digitata</name>
    <dbReference type="NCBI Taxonomy" id="48799"/>
    <lineage>
        <taxon>Eukaryota</taxon>
        <taxon>Metazoa</taxon>
        <taxon>Ecdysozoa</taxon>
        <taxon>Nematoda</taxon>
        <taxon>Chromadorea</taxon>
        <taxon>Rhabditida</taxon>
        <taxon>Spirurina</taxon>
        <taxon>Spiruromorpha</taxon>
        <taxon>Filarioidea</taxon>
        <taxon>Setariidae</taxon>
        <taxon>Setaria</taxon>
    </lineage>
</organism>
<dbReference type="Proteomes" id="UP000887581">
    <property type="component" value="Unplaced"/>
</dbReference>
<keyword evidence="1" id="KW-0472">Membrane</keyword>
<dbReference type="AlphaFoldDB" id="A0A915PVY5"/>
<reference evidence="3" key="1">
    <citation type="submission" date="2022-11" db="UniProtKB">
        <authorList>
            <consortium name="WormBaseParasite"/>
        </authorList>
    </citation>
    <scope>IDENTIFICATION</scope>
</reference>
<name>A0A915PVY5_9BILA</name>
<keyword evidence="2" id="KW-1185">Reference proteome</keyword>
<sequence length="145" mass="16258">MLAKTCCSSNLHEEKDNEEFNSRLILQKIAIVATPMFFSMLAMIFFALGVRVCISFFQETCFILYNSPSLTVAMVFAGLSCCVLLLELILLLCTNKQNIMEDRGTQTASITNSNLNYDKTPSAVLVNPQFKQAFIARRPTLQTDL</sequence>
<evidence type="ECO:0000313" key="3">
    <source>
        <dbReference type="WBParaSite" id="sdigi.contig378.g7878.t1"/>
    </source>
</evidence>
<proteinExistence type="predicted"/>
<evidence type="ECO:0000256" key="1">
    <source>
        <dbReference type="SAM" id="Phobius"/>
    </source>
</evidence>
<dbReference type="WBParaSite" id="sdigi.contig378.g7878.t1">
    <property type="protein sequence ID" value="sdigi.contig378.g7878.t1"/>
    <property type="gene ID" value="sdigi.contig378.g7878"/>
</dbReference>
<feature type="transmembrane region" description="Helical" evidence="1">
    <location>
        <begin position="70"/>
        <end position="93"/>
    </location>
</feature>